<feature type="transmembrane region" description="Helical" evidence="1">
    <location>
        <begin position="182"/>
        <end position="204"/>
    </location>
</feature>
<feature type="transmembrane region" description="Helical" evidence="1">
    <location>
        <begin position="130"/>
        <end position="148"/>
    </location>
</feature>
<dbReference type="AlphaFoldDB" id="A0AAW5A9C8"/>
<protein>
    <submittedName>
        <fullName evidence="2">RarD protein</fullName>
    </submittedName>
</protein>
<dbReference type="Proteomes" id="UP000814172">
    <property type="component" value="Unassembled WGS sequence"/>
</dbReference>
<sequence length="298" mass="32586">MPQLSHSATYTWAFFCGATANILLGASSLYWRELGELTPQTLVTYRVLISLATVIMVIVASRNLSNLRLLDLKTLFLHCVASLLLAINWGAFIWASINGHILESGFGYLLAPALSIGIGLFIYHEPLKLTQALTLLILVSLVILLIIYSNELKHWVYLLIASTWGAYTCLKKATPLTAINGLLVETIFLSICIVLGWAAGIWTFTLPKNVTSHSQWLILLAGCVSVTPLVLFAYAVRKLPLSTTAAFQFILPCTQLIVALTFYKQSISAGTMMVFLAAFGVLLCLLIYEASGLAPNKT</sequence>
<feature type="transmembrane region" description="Helical" evidence="1">
    <location>
        <begin position="106"/>
        <end position="123"/>
    </location>
</feature>
<keyword evidence="1" id="KW-0472">Membrane</keyword>
<evidence type="ECO:0000313" key="2">
    <source>
        <dbReference type="EMBL" id="MCF5060954.1"/>
    </source>
</evidence>
<gene>
    <name evidence="2" type="ORF">GIW75_28910</name>
</gene>
<organism evidence="2 3">
    <name type="scientific">Pseudomonas proteolytica</name>
    <dbReference type="NCBI Taxonomy" id="219574"/>
    <lineage>
        <taxon>Bacteria</taxon>
        <taxon>Pseudomonadati</taxon>
        <taxon>Pseudomonadota</taxon>
        <taxon>Gammaproteobacteria</taxon>
        <taxon>Pseudomonadales</taxon>
        <taxon>Pseudomonadaceae</taxon>
        <taxon>Pseudomonas</taxon>
    </lineage>
</organism>
<dbReference type="InterPro" id="IPR037185">
    <property type="entry name" value="EmrE-like"/>
</dbReference>
<dbReference type="EMBL" id="WKEW01000193">
    <property type="protein sequence ID" value="MCF5060954.1"/>
    <property type="molecule type" value="Genomic_DNA"/>
</dbReference>
<comment type="caution">
    <text evidence="2">The sequence shown here is derived from an EMBL/GenBank/DDBJ whole genome shotgun (WGS) entry which is preliminary data.</text>
</comment>
<keyword evidence="3" id="KW-1185">Reference proteome</keyword>
<dbReference type="GeneID" id="55542909"/>
<keyword evidence="1" id="KW-1133">Transmembrane helix</keyword>
<dbReference type="RefSeq" id="WP_092239277.1">
    <property type="nucleotide sequence ID" value="NZ_FNTR01000006.1"/>
</dbReference>
<proteinExistence type="predicted"/>
<feature type="transmembrane region" description="Helical" evidence="1">
    <location>
        <begin position="243"/>
        <end position="263"/>
    </location>
</feature>
<evidence type="ECO:0000313" key="3">
    <source>
        <dbReference type="Proteomes" id="UP000814172"/>
    </source>
</evidence>
<keyword evidence="1" id="KW-0812">Transmembrane</keyword>
<reference evidence="2 3" key="1">
    <citation type="submission" date="2019-11" db="EMBL/GenBank/DDBJ databases">
        <title>Epiphytic Pseudomonas syringae from cherry orchards.</title>
        <authorList>
            <person name="Hulin M.T."/>
        </authorList>
    </citation>
    <scope>NUCLEOTIDE SEQUENCE [LARGE SCALE GENOMIC DNA]</scope>
    <source>
        <strain evidence="2 3">PA-6-9F</strain>
    </source>
</reference>
<feature type="transmembrane region" description="Helical" evidence="1">
    <location>
        <begin position="12"/>
        <end position="31"/>
    </location>
</feature>
<feature type="transmembrane region" description="Helical" evidence="1">
    <location>
        <begin position="269"/>
        <end position="288"/>
    </location>
</feature>
<name>A0AAW5A9C8_9PSED</name>
<evidence type="ECO:0000256" key="1">
    <source>
        <dbReference type="SAM" id="Phobius"/>
    </source>
</evidence>
<feature type="transmembrane region" description="Helical" evidence="1">
    <location>
        <begin position="43"/>
        <end position="63"/>
    </location>
</feature>
<feature type="transmembrane region" description="Helical" evidence="1">
    <location>
        <begin position="75"/>
        <end position="94"/>
    </location>
</feature>
<feature type="transmembrane region" description="Helical" evidence="1">
    <location>
        <begin position="216"/>
        <end position="236"/>
    </location>
</feature>
<accession>A0AAW5A9C8</accession>
<dbReference type="SUPFAM" id="SSF103481">
    <property type="entry name" value="Multidrug resistance efflux transporter EmrE"/>
    <property type="match status" value="1"/>
</dbReference>